<keyword evidence="2" id="KW-0732">Signal</keyword>
<dbReference type="InterPro" id="IPR011990">
    <property type="entry name" value="TPR-like_helical_dom_sf"/>
</dbReference>
<feature type="signal peptide" evidence="2">
    <location>
        <begin position="1"/>
        <end position="18"/>
    </location>
</feature>
<evidence type="ECO:0000313" key="3">
    <source>
        <dbReference type="EMBL" id="BBM82638.1"/>
    </source>
</evidence>
<dbReference type="EMBL" id="AP019860">
    <property type="protein sequence ID" value="BBM82638.1"/>
    <property type="molecule type" value="Genomic_DNA"/>
</dbReference>
<dbReference type="SUPFAM" id="SSF48452">
    <property type="entry name" value="TPR-like"/>
    <property type="match status" value="1"/>
</dbReference>
<evidence type="ECO:0008006" key="5">
    <source>
        <dbReference type="Google" id="ProtNLM"/>
    </source>
</evidence>
<name>A0A5S9IIT6_UABAM</name>
<proteinExistence type="predicted"/>
<evidence type="ECO:0000313" key="4">
    <source>
        <dbReference type="Proteomes" id="UP000326354"/>
    </source>
</evidence>
<dbReference type="RefSeq" id="WP_151966873.1">
    <property type="nucleotide sequence ID" value="NZ_AP019860.1"/>
</dbReference>
<gene>
    <name evidence="3" type="ORF">UABAM_00981</name>
</gene>
<dbReference type="KEGG" id="uam:UABAM_00981"/>
<feature type="region of interest" description="Disordered" evidence="1">
    <location>
        <begin position="155"/>
        <end position="174"/>
    </location>
</feature>
<keyword evidence="4" id="KW-1185">Reference proteome</keyword>
<accession>A0A5S9IIT6</accession>
<protein>
    <recommendedName>
        <fullName evidence="5">DUF2225 domain-containing protein</fullName>
    </recommendedName>
</protein>
<dbReference type="AlphaFoldDB" id="A0A5S9IIT6"/>
<dbReference type="Proteomes" id="UP000326354">
    <property type="component" value="Chromosome"/>
</dbReference>
<feature type="chain" id="PRO_5024840983" description="DUF2225 domain-containing protein" evidence="2">
    <location>
        <begin position="19"/>
        <end position="307"/>
    </location>
</feature>
<organism evidence="3 4">
    <name type="scientific">Uabimicrobium amorphum</name>
    <dbReference type="NCBI Taxonomy" id="2596890"/>
    <lineage>
        <taxon>Bacteria</taxon>
        <taxon>Pseudomonadati</taxon>
        <taxon>Planctomycetota</taxon>
        <taxon>Candidatus Uabimicrobiia</taxon>
        <taxon>Candidatus Uabimicrobiales</taxon>
        <taxon>Candidatus Uabimicrobiaceae</taxon>
        <taxon>Candidatus Uabimicrobium</taxon>
    </lineage>
</organism>
<evidence type="ECO:0000256" key="2">
    <source>
        <dbReference type="SAM" id="SignalP"/>
    </source>
</evidence>
<reference evidence="3 4" key="1">
    <citation type="submission" date="2019-08" db="EMBL/GenBank/DDBJ databases">
        <title>Complete genome sequence of Candidatus Uab amorphum.</title>
        <authorList>
            <person name="Shiratori T."/>
            <person name="Suzuki S."/>
            <person name="Kakizawa Y."/>
            <person name="Ishida K."/>
        </authorList>
    </citation>
    <scope>NUCLEOTIDE SEQUENCE [LARGE SCALE GENOMIC DNA]</scope>
    <source>
        <strain evidence="3 4">SRT547</strain>
    </source>
</reference>
<sequence>MIRYFTLVILFCACFVQADWREKIATCPVCLKQTAFLQPASFSNEIYMRPSRFQYVFWPFTDTRSIYCCQKCSYSTFSWHFHALPANKLIAVTDALKEMNHDLSKYEDYTAIPISTRMRIAEKVYEVWGLGHDHFWAEFYRTKAYHLEKEADNSKNKKKALERKQPQVLEKRKHPGATRSILSAVFYPVLKFLITQQTKDFLQHYRHQQMSEEQDILYKEATEDRKKALAIAEEVLKQPQQDFFPHKECYFIAGAMSYLIKDYKKAKKHFNDGLKIDYTTKQMSAEEAQEYNKYLNKLLQEYLKKLE</sequence>
<evidence type="ECO:0000256" key="1">
    <source>
        <dbReference type="SAM" id="MobiDB-lite"/>
    </source>
</evidence>
<dbReference type="Gene3D" id="1.25.40.10">
    <property type="entry name" value="Tetratricopeptide repeat domain"/>
    <property type="match status" value="1"/>
</dbReference>